<protein>
    <recommendedName>
        <fullName evidence="3">WXG100 family type VII secretion target</fullName>
    </recommendedName>
</protein>
<dbReference type="InterPro" id="IPR029013">
    <property type="entry name" value="HP0062-like_sf"/>
</dbReference>
<organism evidence="1 2">
    <name type="scientific">Deinococcus seoulensis</name>
    <dbReference type="NCBI Taxonomy" id="1837379"/>
    <lineage>
        <taxon>Bacteria</taxon>
        <taxon>Thermotogati</taxon>
        <taxon>Deinococcota</taxon>
        <taxon>Deinococci</taxon>
        <taxon>Deinococcales</taxon>
        <taxon>Deinococcaceae</taxon>
        <taxon>Deinococcus</taxon>
    </lineage>
</organism>
<proteinExistence type="predicted"/>
<evidence type="ECO:0008006" key="3">
    <source>
        <dbReference type="Google" id="ProtNLM"/>
    </source>
</evidence>
<name>A0ABQ2RYH7_9DEIO</name>
<reference evidence="2" key="1">
    <citation type="journal article" date="2019" name="Int. J. Syst. Evol. Microbiol.">
        <title>The Global Catalogue of Microorganisms (GCM) 10K type strain sequencing project: providing services to taxonomists for standard genome sequencing and annotation.</title>
        <authorList>
            <consortium name="The Broad Institute Genomics Platform"/>
            <consortium name="The Broad Institute Genome Sequencing Center for Infectious Disease"/>
            <person name="Wu L."/>
            <person name="Ma J."/>
        </authorList>
    </citation>
    <scope>NUCLEOTIDE SEQUENCE [LARGE SCALE GENOMIC DNA]</scope>
    <source>
        <strain evidence="2">JCM 31404</strain>
    </source>
</reference>
<evidence type="ECO:0000313" key="1">
    <source>
        <dbReference type="EMBL" id="GGR76254.1"/>
    </source>
</evidence>
<keyword evidence="2" id="KW-1185">Reference proteome</keyword>
<accession>A0ABQ2RYH7</accession>
<dbReference type="EMBL" id="BMQM01000066">
    <property type="protein sequence ID" value="GGR76254.1"/>
    <property type="molecule type" value="Genomic_DNA"/>
</dbReference>
<gene>
    <name evidence="1" type="ORF">GCM10008959_41350</name>
</gene>
<dbReference type="Gene3D" id="1.10.287.850">
    <property type="entry name" value="HP0062-like domain"/>
    <property type="match status" value="1"/>
</dbReference>
<sequence>MSMDDQLRELTAFHHELTRFNASLGSSLQELERSHGAVDSHWQDSMRKAYDEQYTPLHAHMTQYVRREAPRYTEFLTGKIIHVRRYLHGG</sequence>
<comment type="caution">
    <text evidence="1">The sequence shown here is derived from an EMBL/GenBank/DDBJ whole genome shotgun (WGS) entry which is preliminary data.</text>
</comment>
<dbReference type="SUPFAM" id="SSF158414">
    <property type="entry name" value="HP0062-like"/>
    <property type="match status" value="1"/>
</dbReference>
<evidence type="ECO:0000313" key="2">
    <source>
        <dbReference type="Proteomes" id="UP000634308"/>
    </source>
</evidence>
<dbReference type="Proteomes" id="UP000634308">
    <property type="component" value="Unassembled WGS sequence"/>
</dbReference>